<reference evidence="2" key="1">
    <citation type="journal article" date="2021" name="J. Hered.">
        <title>Genome Assembly of Salicaceae Populus deltoides (Eastern Cottonwood) I-69 Based on Nanopore Sequencing and Hi-C Technologies.</title>
        <authorList>
            <person name="Bai S."/>
            <person name="Wu H."/>
            <person name="Zhang J."/>
            <person name="Pan Z."/>
            <person name="Zhao W."/>
            <person name="Li Z."/>
            <person name="Tong C."/>
        </authorList>
    </citation>
    <scope>NUCLEOTIDE SEQUENCE</scope>
    <source>
        <tissue evidence="2">Leaf</tissue>
    </source>
</reference>
<feature type="region of interest" description="Disordered" evidence="1">
    <location>
        <begin position="44"/>
        <end position="79"/>
    </location>
</feature>
<proteinExistence type="predicted"/>
<keyword evidence="3" id="KW-1185">Reference proteome</keyword>
<evidence type="ECO:0000256" key="1">
    <source>
        <dbReference type="SAM" id="MobiDB-lite"/>
    </source>
</evidence>
<evidence type="ECO:0000313" key="3">
    <source>
        <dbReference type="Proteomes" id="UP000807159"/>
    </source>
</evidence>
<dbReference type="AlphaFoldDB" id="A0A8T2XQV7"/>
<name>A0A8T2XQV7_POPDE</name>
<dbReference type="Proteomes" id="UP000807159">
    <property type="component" value="Chromosome 10"/>
</dbReference>
<evidence type="ECO:0000313" key="2">
    <source>
        <dbReference type="EMBL" id="KAH8495222.1"/>
    </source>
</evidence>
<organism evidence="2 3">
    <name type="scientific">Populus deltoides</name>
    <name type="common">Eastern poplar</name>
    <name type="synonym">Eastern cottonwood</name>
    <dbReference type="NCBI Taxonomy" id="3696"/>
    <lineage>
        <taxon>Eukaryota</taxon>
        <taxon>Viridiplantae</taxon>
        <taxon>Streptophyta</taxon>
        <taxon>Embryophyta</taxon>
        <taxon>Tracheophyta</taxon>
        <taxon>Spermatophyta</taxon>
        <taxon>Magnoliopsida</taxon>
        <taxon>eudicotyledons</taxon>
        <taxon>Gunneridae</taxon>
        <taxon>Pentapetalae</taxon>
        <taxon>rosids</taxon>
        <taxon>fabids</taxon>
        <taxon>Malpighiales</taxon>
        <taxon>Salicaceae</taxon>
        <taxon>Saliceae</taxon>
        <taxon>Populus</taxon>
    </lineage>
</organism>
<accession>A0A8T2XQV7</accession>
<protein>
    <submittedName>
        <fullName evidence="2">Uncharacterized protein</fullName>
    </submittedName>
</protein>
<sequence length="152" mass="16317">MGAGELGELGPRGEGIGRGMGTVKLLNGGRFLLVNPWGEWEQGNWGTGTERRGNWEGNGNSEIVGGEWEQGNWGTGTERRGDWEGNGNSEIVEWGGDFLKLLNGGDFISESGEWDGNCGRGGNCWEISVSESGTVKLLNANGELYKPVITKL</sequence>
<gene>
    <name evidence="2" type="ORF">H0E87_018418</name>
</gene>
<comment type="caution">
    <text evidence="2">The sequence shown here is derived from an EMBL/GenBank/DDBJ whole genome shotgun (WGS) entry which is preliminary data.</text>
</comment>
<dbReference type="EMBL" id="JACEGQ020000010">
    <property type="protein sequence ID" value="KAH8495222.1"/>
    <property type="molecule type" value="Genomic_DNA"/>
</dbReference>